<dbReference type="AlphaFoldDB" id="A0A927PN48"/>
<feature type="domain" description="PurM-like C-terminal" evidence="3">
    <location>
        <begin position="185"/>
        <end position="276"/>
    </location>
</feature>
<comment type="pathway">
    <text evidence="1">Cofactor biosynthesis; thiamine diphosphate biosynthesis; thiamine diphosphate from thiamine phosphate: step 1/1.</text>
</comment>
<dbReference type="PANTHER" id="PTHR30270:SF0">
    <property type="entry name" value="THIAMINE-MONOPHOSPHATE KINASE"/>
    <property type="match status" value="1"/>
</dbReference>
<dbReference type="Gene3D" id="3.30.1330.10">
    <property type="entry name" value="PurM-like, N-terminal domain"/>
    <property type="match status" value="1"/>
</dbReference>
<feature type="binding site" evidence="1">
    <location>
        <position position="343"/>
    </location>
    <ligand>
        <name>substrate</name>
    </ligand>
</feature>
<evidence type="ECO:0000313" key="5">
    <source>
        <dbReference type="Proteomes" id="UP000642993"/>
    </source>
</evidence>
<dbReference type="InterPro" id="IPR036676">
    <property type="entry name" value="PurM-like_C_sf"/>
</dbReference>
<reference evidence="4" key="1">
    <citation type="submission" date="2020-09" db="EMBL/GenBank/DDBJ databases">
        <title>Hoyosella lacisalsi sp. nov., a halotolerant actinobacterium isolated from soil of Lake Gudzhirganskoe.</title>
        <authorList>
            <person name="Yang Q."/>
            <person name="Guo P.Y."/>
            <person name="Liu S.W."/>
            <person name="Li F.N."/>
            <person name="Sun C.H."/>
        </authorList>
    </citation>
    <scope>NUCLEOTIDE SEQUENCE</scope>
    <source>
        <strain evidence="4">G463</strain>
    </source>
</reference>
<comment type="catalytic activity">
    <reaction evidence="1">
        <text>thiamine phosphate + ATP = thiamine diphosphate + ADP</text>
        <dbReference type="Rhea" id="RHEA:15913"/>
        <dbReference type="ChEBI" id="CHEBI:30616"/>
        <dbReference type="ChEBI" id="CHEBI:37575"/>
        <dbReference type="ChEBI" id="CHEBI:58937"/>
        <dbReference type="ChEBI" id="CHEBI:456216"/>
        <dbReference type="EC" id="2.7.4.16"/>
    </reaction>
</comment>
<dbReference type="SUPFAM" id="SSF55326">
    <property type="entry name" value="PurM N-terminal domain-like"/>
    <property type="match status" value="1"/>
</dbReference>
<name>A0A927PN48_9ACTN</name>
<sequence>MSPGEYRSDAVLLTPPPYSRGVSDLHHHDPRATVRAAGEFTVIDRATRGRAQPASVLLGPGDDAAIVRIDGGATVACLDMLVEHRHFRTDWSSGHDIGRKAIAQNAADLCAMGAVPVTFLVGLACPPDTPTSFTDALSDGLWAEAARFGAGISGGDLVQGRDITVSVTALGQMEGRDAITRSGARPGDVVALAGATGRSAAGLHLLEHGSAPASAAEEECIAVHRVPCPPYASALAAARAGASSMIDISDGLLSDLGHIARASSVTIDIDLGSWQPCSTVLAVAGAHQVDPWGWALDGGEDHAFAGTFGPRAPLPEGWSRIGTVSEGGPGVLVAGKPAAARGWTSWT</sequence>
<dbReference type="Pfam" id="PF00586">
    <property type="entry name" value="AIRS"/>
    <property type="match status" value="1"/>
</dbReference>
<keyword evidence="1" id="KW-0460">Magnesium</keyword>
<dbReference type="Proteomes" id="UP000642993">
    <property type="component" value="Unassembled WGS sequence"/>
</dbReference>
<dbReference type="PANTHER" id="PTHR30270">
    <property type="entry name" value="THIAMINE-MONOPHOSPHATE KINASE"/>
    <property type="match status" value="1"/>
</dbReference>
<feature type="binding site" evidence="1">
    <location>
        <position position="247"/>
    </location>
    <ligand>
        <name>Mg(2+)</name>
        <dbReference type="ChEBI" id="CHEBI:18420"/>
        <label>3</label>
    </ligand>
</feature>
<feature type="binding site" evidence="1">
    <location>
        <position position="63"/>
    </location>
    <ligand>
        <name>Mg(2+)</name>
        <dbReference type="ChEBI" id="CHEBI:18420"/>
        <label>3</label>
    </ligand>
</feature>
<feature type="binding site" evidence="1">
    <location>
        <position position="79"/>
    </location>
    <ligand>
        <name>Mg(2+)</name>
        <dbReference type="ChEBI" id="CHEBI:18420"/>
        <label>2</label>
    </ligand>
</feature>
<dbReference type="GO" id="GO:0000287">
    <property type="term" value="F:magnesium ion binding"/>
    <property type="evidence" value="ECO:0007669"/>
    <property type="project" value="UniProtKB-UniRule"/>
</dbReference>
<dbReference type="GO" id="GO:0009030">
    <property type="term" value="F:thiamine-phosphate kinase activity"/>
    <property type="evidence" value="ECO:0007669"/>
    <property type="project" value="UniProtKB-UniRule"/>
</dbReference>
<keyword evidence="1 4" id="KW-0418">Kinase</keyword>
<comment type="caution">
    <text evidence="1">Lacks conserved residue(s) required for the propagation of feature annotation.</text>
</comment>
<dbReference type="InterPro" id="IPR016188">
    <property type="entry name" value="PurM-like_N"/>
</dbReference>
<protein>
    <recommendedName>
        <fullName evidence="1">Thiamine-monophosphate kinase</fullName>
        <shortName evidence="1">TMP kinase</shortName>
        <shortName evidence="1">Thiamine-phosphate kinase</shortName>
        <ecNumber evidence="1">2.7.4.16</ecNumber>
    </recommendedName>
</protein>
<evidence type="ECO:0000259" key="2">
    <source>
        <dbReference type="Pfam" id="PF00586"/>
    </source>
</evidence>
<feature type="binding site" evidence="1">
    <location>
        <position position="156"/>
    </location>
    <ligand>
        <name>Mg(2+)</name>
        <dbReference type="ChEBI" id="CHEBI:18420"/>
        <label>1</label>
    </ligand>
</feature>
<feature type="binding site" evidence="1">
    <location>
        <begin position="155"/>
        <end position="156"/>
    </location>
    <ligand>
        <name>ATP</name>
        <dbReference type="ChEBI" id="CHEBI:30616"/>
    </ligand>
</feature>
<dbReference type="CDD" id="cd02194">
    <property type="entry name" value="ThiL"/>
    <property type="match status" value="1"/>
</dbReference>
<dbReference type="GO" id="GO:0009228">
    <property type="term" value="P:thiamine biosynthetic process"/>
    <property type="evidence" value="ECO:0007669"/>
    <property type="project" value="UniProtKB-KW"/>
</dbReference>
<comment type="miscellaneous">
    <text evidence="1">Reaction mechanism of ThiL seems to utilize a direct, inline transfer of the gamma-phosphate of ATP to TMP rather than a phosphorylated enzyme intermediate.</text>
</comment>
<keyword evidence="1 4" id="KW-0808">Transferase</keyword>
<dbReference type="InterPro" id="IPR010918">
    <property type="entry name" value="PurM-like_C_dom"/>
</dbReference>
<dbReference type="Gene3D" id="3.90.650.10">
    <property type="entry name" value="PurM-like C-terminal domain"/>
    <property type="match status" value="1"/>
</dbReference>
<gene>
    <name evidence="1" type="primary">thiL</name>
    <name evidence="4" type="ORF">HT102_13905</name>
</gene>
<feature type="binding site" evidence="1">
    <location>
        <position position="108"/>
    </location>
    <ligand>
        <name>Mg(2+)</name>
        <dbReference type="ChEBI" id="CHEBI:18420"/>
        <label>2</label>
    </ligand>
</feature>
<feature type="binding site" evidence="1">
    <location>
        <position position="108"/>
    </location>
    <ligand>
        <name>Mg(2+)</name>
        <dbReference type="ChEBI" id="CHEBI:18420"/>
        <label>4</label>
    </ligand>
</feature>
<keyword evidence="1" id="KW-0784">Thiamine biosynthesis</keyword>
<feature type="binding site" evidence="1">
    <location>
        <position position="181"/>
    </location>
    <ligand>
        <name>ATP</name>
        <dbReference type="ChEBI" id="CHEBI:30616"/>
    </ligand>
</feature>
<feature type="binding site" evidence="1">
    <location>
        <position position="63"/>
    </location>
    <ligand>
        <name>Mg(2+)</name>
        <dbReference type="ChEBI" id="CHEBI:18420"/>
        <label>4</label>
    </ligand>
</feature>
<dbReference type="NCBIfam" id="TIGR01379">
    <property type="entry name" value="thiL"/>
    <property type="match status" value="1"/>
</dbReference>
<comment type="caution">
    <text evidence="4">The sequence shown here is derived from an EMBL/GenBank/DDBJ whole genome shotgun (WGS) entry which is preliminary data.</text>
</comment>
<comment type="function">
    <text evidence="1">Catalyzes the ATP-dependent phosphorylation of thiamine-monophosphate (TMP) to form thiamine-pyrophosphate (TPP), the active form of vitamin B1.</text>
</comment>
<keyword evidence="5" id="KW-1185">Reference proteome</keyword>
<feature type="binding site" evidence="1">
    <location>
        <position position="300"/>
    </location>
    <ligand>
        <name>substrate</name>
    </ligand>
</feature>
<feature type="binding site" evidence="1">
    <location>
        <position position="79"/>
    </location>
    <ligand>
        <name>Mg(2+)</name>
        <dbReference type="ChEBI" id="CHEBI:18420"/>
        <label>1</label>
    </ligand>
</feature>
<dbReference type="Pfam" id="PF02769">
    <property type="entry name" value="AIRS_C"/>
    <property type="match status" value="1"/>
</dbReference>
<accession>A0A927PN48</accession>
<dbReference type="EMBL" id="JACYWE010000009">
    <property type="protein sequence ID" value="MBD8507577.1"/>
    <property type="molecule type" value="Genomic_DNA"/>
</dbReference>
<keyword evidence="1" id="KW-0067">ATP-binding</keyword>
<proteinExistence type="inferred from homology"/>
<feature type="binding site" evidence="1">
    <location>
        <position position="86"/>
    </location>
    <ligand>
        <name>substrate</name>
    </ligand>
</feature>
<dbReference type="SUPFAM" id="SSF56042">
    <property type="entry name" value="PurM C-terminal domain-like"/>
    <property type="match status" value="1"/>
</dbReference>
<keyword evidence="1" id="KW-0547">Nucleotide-binding</keyword>
<feature type="binding site" evidence="1">
    <location>
        <position position="250"/>
    </location>
    <ligand>
        <name>Mg(2+)</name>
        <dbReference type="ChEBI" id="CHEBI:18420"/>
        <label>5</label>
    </ligand>
</feature>
<organism evidence="4 5">
    <name type="scientific">Lolliginicoccus lacisalsi</name>
    <dbReference type="NCBI Taxonomy" id="2742202"/>
    <lineage>
        <taxon>Bacteria</taxon>
        <taxon>Bacillati</taxon>
        <taxon>Actinomycetota</taxon>
        <taxon>Actinomycetes</taxon>
        <taxon>Mycobacteriales</taxon>
        <taxon>Hoyosellaceae</taxon>
        <taxon>Lolliginicoccus</taxon>
    </lineage>
</organism>
<dbReference type="PIRSF" id="PIRSF005303">
    <property type="entry name" value="Thiam_monoph_kin"/>
    <property type="match status" value="1"/>
</dbReference>
<dbReference type="GO" id="GO:0009229">
    <property type="term" value="P:thiamine diphosphate biosynthetic process"/>
    <property type="evidence" value="ECO:0007669"/>
    <property type="project" value="UniProtKB-UniRule"/>
</dbReference>
<evidence type="ECO:0000313" key="4">
    <source>
        <dbReference type="EMBL" id="MBD8507577.1"/>
    </source>
</evidence>
<dbReference type="GO" id="GO:0005524">
    <property type="term" value="F:ATP binding"/>
    <property type="evidence" value="ECO:0007669"/>
    <property type="project" value="UniProtKB-UniRule"/>
</dbReference>
<comment type="similarity">
    <text evidence="1">Belongs to the thiamine-monophosphate kinase family.</text>
</comment>
<dbReference type="InterPro" id="IPR006283">
    <property type="entry name" value="ThiL-like"/>
</dbReference>
<feature type="domain" description="PurM-like N-terminal" evidence="2">
    <location>
        <begin position="61"/>
        <end position="173"/>
    </location>
</feature>
<dbReference type="HAMAP" id="MF_02128">
    <property type="entry name" value="TMP_kinase"/>
    <property type="match status" value="1"/>
</dbReference>
<feature type="binding site" evidence="1">
    <location>
        <position position="249"/>
    </location>
    <ligand>
        <name>ATP</name>
        <dbReference type="ChEBI" id="CHEBI:30616"/>
    </ligand>
</feature>
<evidence type="ECO:0000256" key="1">
    <source>
        <dbReference type="HAMAP-Rule" id="MF_02128"/>
    </source>
</evidence>
<keyword evidence="1" id="KW-0479">Metal-binding</keyword>
<dbReference type="EC" id="2.7.4.16" evidence="1"/>
<evidence type="ECO:0000259" key="3">
    <source>
        <dbReference type="Pfam" id="PF02769"/>
    </source>
</evidence>
<dbReference type="InterPro" id="IPR036921">
    <property type="entry name" value="PurM-like_N_sf"/>
</dbReference>
<feature type="binding site" evidence="1">
    <location>
        <position position="108"/>
    </location>
    <ligand>
        <name>Mg(2+)</name>
        <dbReference type="ChEBI" id="CHEBI:18420"/>
        <label>3</label>
    </ligand>
</feature>
<dbReference type="NCBIfam" id="NF004351">
    <property type="entry name" value="PRK05731.1-4"/>
    <property type="match status" value="1"/>
</dbReference>